<evidence type="ECO:0000313" key="4">
    <source>
        <dbReference type="Proteomes" id="UP000650833"/>
    </source>
</evidence>
<evidence type="ECO:0000256" key="2">
    <source>
        <dbReference type="SAM" id="MobiDB-lite"/>
    </source>
</evidence>
<reference evidence="3" key="1">
    <citation type="submission" date="2020-12" db="EMBL/GenBank/DDBJ databases">
        <title>Metabolic potential, ecology and presence of endohyphal bacteria is reflected in genomic diversity of Mucoromycotina.</title>
        <authorList>
            <person name="Muszewska A."/>
            <person name="Okrasinska A."/>
            <person name="Steczkiewicz K."/>
            <person name="Drgas O."/>
            <person name="Orlowska M."/>
            <person name="Perlinska-Lenart U."/>
            <person name="Aleksandrzak-Piekarczyk T."/>
            <person name="Szatraj K."/>
            <person name="Zielenkiewicz U."/>
            <person name="Pilsyk S."/>
            <person name="Malc E."/>
            <person name="Mieczkowski P."/>
            <person name="Kruszewska J.S."/>
            <person name="Biernat P."/>
            <person name="Pawlowska J."/>
        </authorList>
    </citation>
    <scope>NUCLEOTIDE SEQUENCE</scope>
    <source>
        <strain evidence="3">CBS 226.32</strain>
    </source>
</reference>
<gene>
    <name evidence="3" type="ORF">INT46_008427</name>
</gene>
<sequence length="298" mass="34652">MDVNSQQAIEPSTNFQQPETSDPRDKLIAQLTQQAQQLMDELRQAREQIMYLTNNFNKQSKGNDPTNSNNPSPSIGSPKPQNSPDVSQAPWHNSSKLAAIKQSLLIHNQKNRHHKEEIASRFFQPPSPNQGYKYLYVHTKSRIPVGRLHSYLRQMGVNNARILDIHYPDRNIAALLLHKDYAADFQKISESKRVHFVNNFDPWDGSIPKDLQYLEMISQDRSLKAAELQQQRLQRAINHIREPIKYVVAYYLHRQQWISKEFIDQLNTSRYGQPADVFDIDDMDAISDNYSHSFRDKL</sequence>
<comment type="caution">
    <text evidence="3">The sequence shown here is derived from an EMBL/GenBank/DDBJ whole genome shotgun (WGS) entry which is preliminary data.</text>
</comment>
<keyword evidence="1" id="KW-0175">Coiled coil</keyword>
<accession>A0A8H7QW45</accession>
<organism evidence="3 4">
    <name type="scientific">Mucor plumbeus</name>
    <dbReference type="NCBI Taxonomy" id="97098"/>
    <lineage>
        <taxon>Eukaryota</taxon>
        <taxon>Fungi</taxon>
        <taxon>Fungi incertae sedis</taxon>
        <taxon>Mucoromycota</taxon>
        <taxon>Mucoromycotina</taxon>
        <taxon>Mucoromycetes</taxon>
        <taxon>Mucorales</taxon>
        <taxon>Mucorineae</taxon>
        <taxon>Mucoraceae</taxon>
        <taxon>Mucor</taxon>
    </lineage>
</organism>
<feature type="coiled-coil region" evidence="1">
    <location>
        <begin position="28"/>
        <end position="55"/>
    </location>
</feature>
<name>A0A8H7QW45_9FUNG</name>
<feature type="region of interest" description="Disordered" evidence="2">
    <location>
        <begin position="1"/>
        <end position="24"/>
    </location>
</feature>
<evidence type="ECO:0000256" key="1">
    <source>
        <dbReference type="SAM" id="Coils"/>
    </source>
</evidence>
<dbReference type="OrthoDB" id="2206543at2759"/>
<proteinExistence type="predicted"/>
<protein>
    <submittedName>
        <fullName evidence="3">Uncharacterized protein</fullName>
    </submittedName>
</protein>
<feature type="region of interest" description="Disordered" evidence="2">
    <location>
        <begin position="56"/>
        <end position="91"/>
    </location>
</feature>
<dbReference type="Proteomes" id="UP000650833">
    <property type="component" value="Unassembled WGS sequence"/>
</dbReference>
<evidence type="ECO:0000313" key="3">
    <source>
        <dbReference type="EMBL" id="KAG2198870.1"/>
    </source>
</evidence>
<feature type="compositionally biased region" description="Polar residues" evidence="2">
    <location>
        <begin position="1"/>
        <end position="20"/>
    </location>
</feature>
<dbReference type="EMBL" id="JAEPRC010000375">
    <property type="protein sequence ID" value="KAG2198870.1"/>
    <property type="molecule type" value="Genomic_DNA"/>
</dbReference>
<feature type="compositionally biased region" description="Polar residues" evidence="2">
    <location>
        <begin position="79"/>
        <end position="91"/>
    </location>
</feature>
<feature type="compositionally biased region" description="Low complexity" evidence="2">
    <location>
        <begin position="63"/>
        <end position="78"/>
    </location>
</feature>
<keyword evidence="4" id="KW-1185">Reference proteome</keyword>
<dbReference type="AlphaFoldDB" id="A0A8H7QW45"/>